<evidence type="ECO:0000313" key="4">
    <source>
        <dbReference type="Proteomes" id="UP000236729"/>
    </source>
</evidence>
<reference evidence="1" key="2">
    <citation type="submission" date="2016-10" db="EMBL/GenBank/DDBJ databases">
        <authorList>
            <person name="de Groot N.N."/>
        </authorList>
    </citation>
    <scope>NUCLEOTIDE SEQUENCE [LARGE SCALE GENOMIC DNA]</scope>
    <source>
        <strain evidence="1">ATCC 20501</strain>
    </source>
</reference>
<keyword evidence="3" id="KW-1185">Reference proteome</keyword>
<dbReference type="EMBL" id="FOME01000018">
    <property type="protein sequence ID" value="SFF06928.1"/>
    <property type="molecule type" value="Genomic_DNA"/>
</dbReference>
<reference evidence="3 4" key="1">
    <citation type="submission" date="2016-10" db="EMBL/GenBank/DDBJ databases">
        <authorList>
            <person name="Varghese N."/>
            <person name="Submissions S."/>
        </authorList>
    </citation>
    <scope>NUCLEOTIDE SEQUENCE [LARGE SCALE GENOMIC DNA]</scope>
    <source>
        <strain evidence="4">ATCC 20501</strain>
        <strain evidence="2 3">CGMCC 4.3529</strain>
    </source>
</reference>
<dbReference type="Proteomes" id="UP000199690">
    <property type="component" value="Unassembled WGS sequence"/>
</dbReference>
<evidence type="ECO:0000313" key="3">
    <source>
        <dbReference type="Proteomes" id="UP000199690"/>
    </source>
</evidence>
<accession>A0A1H6EGW2</accession>
<proteinExistence type="predicted"/>
<organism evidence="1 4">
    <name type="scientific">Saccharopolyspora kobensis</name>
    <dbReference type="NCBI Taxonomy" id="146035"/>
    <lineage>
        <taxon>Bacteria</taxon>
        <taxon>Bacillati</taxon>
        <taxon>Actinomycetota</taxon>
        <taxon>Actinomycetes</taxon>
        <taxon>Pseudonocardiales</taxon>
        <taxon>Pseudonocardiaceae</taxon>
        <taxon>Saccharopolyspora</taxon>
    </lineage>
</organism>
<accession>A0A1I2FQ67</accession>
<dbReference type="AlphaFoldDB" id="A0A1H6EGW2"/>
<gene>
    <name evidence="1" type="ORF">SAMN02982929_06450</name>
    <name evidence="2" type="ORF">SAMN05216506_11898</name>
</gene>
<evidence type="ECO:0000313" key="2">
    <source>
        <dbReference type="EMBL" id="SFF06928.1"/>
    </source>
</evidence>
<evidence type="ECO:0000313" key="1">
    <source>
        <dbReference type="EMBL" id="SEG96501.1"/>
    </source>
</evidence>
<dbReference type="EMBL" id="FNVB01000012">
    <property type="protein sequence ID" value="SEG96501.1"/>
    <property type="molecule type" value="Genomic_DNA"/>
</dbReference>
<dbReference type="Proteomes" id="UP000236729">
    <property type="component" value="Unassembled WGS sequence"/>
</dbReference>
<name>A0A1H6EGW2_9PSEU</name>
<protein>
    <submittedName>
        <fullName evidence="1">Uncharacterized protein</fullName>
    </submittedName>
</protein>
<sequence>MFDHRPLDFDGGLEPFCSDACGFTPTPTGFAALGVLSGLNGDCGRALPMWWNRF</sequence>